<dbReference type="PROSITE" id="PS01047">
    <property type="entry name" value="HMA_1"/>
    <property type="match status" value="2"/>
</dbReference>
<evidence type="ECO:0000256" key="16">
    <source>
        <dbReference type="ARBA" id="ARBA00022989"/>
    </source>
</evidence>
<evidence type="ECO:0000259" key="24">
    <source>
        <dbReference type="PROSITE" id="PS50846"/>
    </source>
</evidence>
<dbReference type="PROSITE" id="PS50846">
    <property type="entry name" value="HMA_2"/>
    <property type="match status" value="2"/>
</dbReference>
<dbReference type="Gene3D" id="3.40.1110.10">
    <property type="entry name" value="Calcium-transporting ATPase, cytoplasmic domain N"/>
    <property type="match status" value="1"/>
</dbReference>
<dbReference type="PANTHER" id="PTHR43520">
    <property type="entry name" value="ATP7, ISOFORM B"/>
    <property type="match status" value="1"/>
</dbReference>
<dbReference type="NCBIfam" id="TIGR01525">
    <property type="entry name" value="ATPase-IB_hvy"/>
    <property type="match status" value="1"/>
</dbReference>
<evidence type="ECO:0000256" key="7">
    <source>
        <dbReference type="ARBA" id="ARBA00022553"/>
    </source>
</evidence>
<comment type="caution">
    <text evidence="25">The sequence shown here is derived from an EMBL/GenBank/DDBJ whole genome shotgun (WGS) entry which is preliminary data.</text>
</comment>
<evidence type="ECO:0000256" key="20">
    <source>
        <dbReference type="ARBA" id="ARBA00029719"/>
    </source>
</evidence>
<evidence type="ECO:0000256" key="3">
    <source>
        <dbReference type="ARBA" id="ARBA00012517"/>
    </source>
</evidence>
<dbReference type="GO" id="GO:0043682">
    <property type="term" value="F:P-type divalent copper transporter activity"/>
    <property type="evidence" value="ECO:0007669"/>
    <property type="project" value="TreeGrafter"/>
</dbReference>
<evidence type="ECO:0000256" key="18">
    <source>
        <dbReference type="ARBA" id="ARBA00023065"/>
    </source>
</evidence>
<evidence type="ECO:0000256" key="11">
    <source>
        <dbReference type="ARBA" id="ARBA00022741"/>
    </source>
</evidence>
<keyword evidence="13 23" id="KW-0067">ATP-binding</keyword>
<evidence type="ECO:0000256" key="9">
    <source>
        <dbReference type="ARBA" id="ARBA00022723"/>
    </source>
</evidence>
<keyword evidence="11 23" id="KW-0547">Nucleotide-binding</keyword>
<dbReference type="NCBIfam" id="TIGR01511">
    <property type="entry name" value="ATPase-IB1_Cu"/>
    <property type="match status" value="1"/>
</dbReference>
<dbReference type="InterPro" id="IPR001757">
    <property type="entry name" value="P_typ_ATPase"/>
</dbReference>
<evidence type="ECO:0000256" key="1">
    <source>
        <dbReference type="ARBA" id="ARBA00004651"/>
    </source>
</evidence>
<keyword evidence="26" id="KW-1185">Reference proteome</keyword>
<keyword evidence="15" id="KW-1278">Translocase</keyword>
<dbReference type="Gene3D" id="3.40.50.1000">
    <property type="entry name" value="HAD superfamily/HAD-like"/>
    <property type="match status" value="1"/>
</dbReference>
<dbReference type="SUPFAM" id="SSF81665">
    <property type="entry name" value="Calcium ATPase, transmembrane domain M"/>
    <property type="match status" value="1"/>
</dbReference>
<keyword evidence="5" id="KW-0813">Transport</keyword>
<keyword evidence="6 23" id="KW-1003">Cell membrane</keyword>
<feature type="transmembrane region" description="Helical" evidence="23">
    <location>
        <begin position="225"/>
        <end position="244"/>
    </location>
</feature>
<dbReference type="InterPro" id="IPR006122">
    <property type="entry name" value="HMA_Cu_ion-bd"/>
</dbReference>
<dbReference type="CDD" id="cd00371">
    <property type="entry name" value="HMA"/>
    <property type="match status" value="2"/>
</dbReference>
<gene>
    <name evidence="25" type="ORF">AN965_00685</name>
</gene>
<dbReference type="NCBIfam" id="TIGR00003">
    <property type="entry name" value="copper ion binding protein"/>
    <property type="match status" value="2"/>
</dbReference>
<dbReference type="Pfam" id="PF00403">
    <property type="entry name" value="HMA"/>
    <property type="match status" value="2"/>
</dbReference>
<dbReference type="SFLD" id="SFLDF00027">
    <property type="entry name" value="p-type_atpase"/>
    <property type="match status" value="1"/>
</dbReference>
<dbReference type="GO" id="GO:0055070">
    <property type="term" value="P:copper ion homeostasis"/>
    <property type="evidence" value="ECO:0007669"/>
    <property type="project" value="TreeGrafter"/>
</dbReference>
<keyword evidence="10" id="KW-0677">Repeat</keyword>
<dbReference type="InterPro" id="IPR027256">
    <property type="entry name" value="P-typ_ATPase_IB"/>
</dbReference>
<keyword evidence="7" id="KW-0597">Phosphoprotein</keyword>
<dbReference type="InterPro" id="IPR059000">
    <property type="entry name" value="ATPase_P-type_domA"/>
</dbReference>
<dbReference type="NCBIfam" id="TIGR01494">
    <property type="entry name" value="ATPase_P-type"/>
    <property type="match status" value="1"/>
</dbReference>
<feature type="transmembrane region" description="Helical" evidence="23">
    <location>
        <begin position="288"/>
        <end position="306"/>
    </location>
</feature>
<evidence type="ECO:0000256" key="23">
    <source>
        <dbReference type="RuleBase" id="RU362081"/>
    </source>
</evidence>
<evidence type="ECO:0000256" key="2">
    <source>
        <dbReference type="ARBA" id="ARBA00006024"/>
    </source>
</evidence>
<feature type="transmembrane region" description="Helical" evidence="23">
    <location>
        <begin position="196"/>
        <end position="213"/>
    </location>
</feature>
<evidence type="ECO:0000256" key="4">
    <source>
        <dbReference type="ARBA" id="ARBA00015102"/>
    </source>
</evidence>
<dbReference type="FunFam" id="3.30.70.100:FF:000005">
    <property type="entry name" value="Copper-exporting P-type ATPase A"/>
    <property type="match status" value="2"/>
</dbReference>
<dbReference type="InterPro" id="IPR023299">
    <property type="entry name" value="ATPase_P-typ_cyto_dom_N"/>
</dbReference>
<dbReference type="Gene3D" id="3.30.70.100">
    <property type="match status" value="2"/>
</dbReference>
<dbReference type="SUPFAM" id="SSF81653">
    <property type="entry name" value="Calcium ATPase, transduction domain A"/>
    <property type="match status" value="1"/>
</dbReference>
<evidence type="ECO:0000313" key="25">
    <source>
        <dbReference type="EMBL" id="KQL58949.1"/>
    </source>
</evidence>
<feature type="domain" description="HMA" evidence="24">
    <location>
        <begin position="78"/>
        <end position="144"/>
    </location>
</feature>
<dbReference type="GO" id="GO:0005886">
    <property type="term" value="C:plasma membrane"/>
    <property type="evidence" value="ECO:0007669"/>
    <property type="project" value="UniProtKB-SubCell"/>
</dbReference>
<feature type="transmembrane region" description="Helical" evidence="23">
    <location>
        <begin position="813"/>
        <end position="830"/>
    </location>
</feature>
<accession>A0A9D5DUC3</accession>
<organism evidence="25 26">
    <name type="scientific">Alkalicoccobacillus plakortidis</name>
    <dbReference type="NCBI Taxonomy" id="444060"/>
    <lineage>
        <taxon>Bacteria</taxon>
        <taxon>Bacillati</taxon>
        <taxon>Bacillota</taxon>
        <taxon>Bacilli</taxon>
        <taxon>Bacillales</taxon>
        <taxon>Bacillaceae</taxon>
        <taxon>Alkalicoccobacillus</taxon>
    </lineage>
</organism>
<dbReference type="InterPro" id="IPR023298">
    <property type="entry name" value="ATPase_P-typ_TM_dom_sf"/>
</dbReference>
<dbReference type="CDD" id="cd02094">
    <property type="entry name" value="P-type_ATPase_Cu-like"/>
    <property type="match status" value="1"/>
</dbReference>
<dbReference type="SFLD" id="SFLDS00003">
    <property type="entry name" value="Haloacid_Dehalogenase"/>
    <property type="match status" value="1"/>
</dbReference>
<evidence type="ECO:0000256" key="6">
    <source>
        <dbReference type="ARBA" id="ARBA00022475"/>
    </source>
</evidence>
<evidence type="ECO:0000256" key="21">
    <source>
        <dbReference type="ARBA" id="ARBA00033239"/>
    </source>
</evidence>
<reference evidence="25 26" key="1">
    <citation type="submission" date="2015-09" db="EMBL/GenBank/DDBJ databases">
        <title>Genome sequencing project for genomic taxonomy and phylogenomics of Bacillus-like bacteria.</title>
        <authorList>
            <person name="Liu B."/>
            <person name="Wang J."/>
            <person name="Zhu Y."/>
            <person name="Liu G."/>
            <person name="Chen Q."/>
            <person name="Chen Z."/>
            <person name="Lan J."/>
            <person name="Che J."/>
            <person name="Ge C."/>
            <person name="Shi H."/>
            <person name="Pan Z."/>
            <person name="Liu X."/>
        </authorList>
    </citation>
    <scope>NUCLEOTIDE SEQUENCE [LARGE SCALE GENOMIC DNA]</scope>
    <source>
        <strain evidence="25 26">DSM 19153</strain>
    </source>
</reference>
<dbReference type="SUPFAM" id="SSF56784">
    <property type="entry name" value="HAD-like"/>
    <property type="match status" value="1"/>
</dbReference>
<dbReference type="GO" id="GO:0140581">
    <property type="term" value="F:P-type monovalent copper transporter activity"/>
    <property type="evidence" value="ECO:0007669"/>
    <property type="project" value="UniProtKB-EC"/>
</dbReference>
<feature type="transmembrane region" description="Helical" evidence="23">
    <location>
        <begin position="160"/>
        <end position="176"/>
    </location>
</feature>
<feature type="domain" description="HMA" evidence="24">
    <location>
        <begin position="10"/>
        <end position="76"/>
    </location>
</feature>
<evidence type="ECO:0000256" key="14">
    <source>
        <dbReference type="ARBA" id="ARBA00022842"/>
    </source>
</evidence>
<dbReference type="EC" id="7.2.2.8" evidence="3"/>
<evidence type="ECO:0000313" key="26">
    <source>
        <dbReference type="Proteomes" id="UP000051061"/>
    </source>
</evidence>
<feature type="transmembrane region" description="Helical" evidence="23">
    <location>
        <begin position="264"/>
        <end position="281"/>
    </location>
</feature>
<dbReference type="GO" id="GO:0016887">
    <property type="term" value="F:ATP hydrolysis activity"/>
    <property type="evidence" value="ECO:0007669"/>
    <property type="project" value="InterPro"/>
</dbReference>
<keyword evidence="17" id="KW-0186">Copper</keyword>
<proteinExistence type="inferred from homology"/>
<sequence>MYTVRGVSMKKSQMNITGMTCSACSTRIEKVLGKTEGVQDVSVNLALNTASVSYDPELMTIQQLESKIESIGFGVAYTTATFNVSGMTCSACSSRIERVLGKQAAVKQVSVNLATEQASITYNDTILSSDDLKEKVKRIGFELTESLEEKGEEHRSLKRNVWLGVLLSFPLFWAMADHFSFTSFIWVPELFMNPWFQMLLATPVQFVIGARFYKSGYLALKNQSMNMDVLVALGTSAAYFYSVYLTFQSLSTYDGHVRLIDIEIILAMLIMVGFFAVYSTLPKKQLKVDLLILVPILMLYASGYYFATQRLNVHEGIMPDLYFETSAVLITLILVGKLLEDKAKNRSTKAITSLIQGQAKIARRQNGTTEEEIAVEQIKQGDLLIVKAGEKVPVDGVVVNGSTSIDESFITGESLPADKAVGSKVYGSTLNQMGFILVEATTAGNQTVLDDIVRIVKEAQQSKAPIQRFADKISGIFVPIVVAFSILTFIVWYFFIQPGLTASAFEAAIAVLVISCPCALGLATPTSIMAGSGRAAETGILFKGGEHLELANKVTTVVFDKTGTITEGKPKIQEVISVTPDERWLTYVYELEKKSNHPLAQAVVDGLQKPDESYVLDMVEELPGRGMKGVMNHKEILVGNRSLLEKHGVSLASIEKQVKQRESLGETVLFVAVESIITGVITLADKLKRDSKAGIKQLQNQGLDIIMLTGDNQETARSIAAQVGITTFIAGILPAEKQAYVRALQGKGAVVAMVGDGINDAPALVAADVGIAMGQGADVAVESADIALLGGSLTKVAGALHISHLTMNNIKQNLFWALVYNSIGIPIAAAGLLAPWLAGTAMAFSSVSVVLNALRLQKKVVVKKEGVHQ</sequence>
<dbReference type="PROSITE" id="PS00154">
    <property type="entry name" value="ATPASE_E1_E2"/>
    <property type="match status" value="1"/>
</dbReference>
<dbReference type="GO" id="GO:0005507">
    <property type="term" value="F:copper ion binding"/>
    <property type="evidence" value="ECO:0007669"/>
    <property type="project" value="InterPro"/>
</dbReference>
<keyword evidence="18" id="KW-0406">Ion transport</keyword>
<dbReference type="GO" id="GO:0005524">
    <property type="term" value="F:ATP binding"/>
    <property type="evidence" value="ECO:0007669"/>
    <property type="project" value="UniProtKB-UniRule"/>
</dbReference>
<dbReference type="Pfam" id="PF00702">
    <property type="entry name" value="Hydrolase"/>
    <property type="match status" value="1"/>
</dbReference>
<dbReference type="InterPro" id="IPR017969">
    <property type="entry name" value="Heavy-metal-associated_CS"/>
</dbReference>
<keyword evidence="14" id="KW-0460">Magnesium</keyword>
<dbReference type="InterPro" id="IPR036412">
    <property type="entry name" value="HAD-like_sf"/>
</dbReference>
<protein>
    <recommendedName>
        <fullName evidence="4">Copper-exporting P-type ATPase</fullName>
        <ecNumber evidence="3">7.2.2.8</ecNumber>
    </recommendedName>
    <alternativeName>
        <fullName evidence="20">Copper-exporting P-type ATPase A</fullName>
    </alternativeName>
    <alternativeName>
        <fullName evidence="21">Cu(+)-exporting ATPase</fullName>
    </alternativeName>
</protein>
<evidence type="ECO:0000256" key="10">
    <source>
        <dbReference type="ARBA" id="ARBA00022737"/>
    </source>
</evidence>
<evidence type="ECO:0000256" key="8">
    <source>
        <dbReference type="ARBA" id="ARBA00022692"/>
    </source>
</evidence>
<dbReference type="InterPro" id="IPR018303">
    <property type="entry name" value="ATPase_P-typ_P_site"/>
</dbReference>
<keyword evidence="16 23" id="KW-1133">Transmembrane helix</keyword>
<comment type="subcellular location">
    <subcellularLocation>
        <location evidence="1">Cell membrane</location>
        <topology evidence="1">Multi-pass membrane protein</topology>
    </subcellularLocation>
</comment>
<feature type="transmembrane region" description="Helical" evidence="23">
    <location>
        <begin position="476"/>
        <end position="496"/>
    </location>
</feature>
<evidence type="ECO:0000256" key="15">
    <source>
        <dbReference type="ARBA" id="ARBA00022967"/>
    </source>
</evidence>
<dbReference type="SUPFAM" id="SSF55008">
    <property type="entry name" value="HMA, heavy metal-associated domain"/>
    <property type="match status" value="2"/>
</dbReference>
<dbReference type="EMBL" id="LJJD01000003">
    <property type="protein sequence ID" value="KQL58949.1"/>
    <property type="molecule type" value="Genomic_DNA"/>
</dbReference>
<keyword evidence="8 23" id="KW-0812">Transmembrane</keyword>
<dbReference type="InterPro" id="IPR044492">
    <property type="entry name" value="P_typ_ATPase_HD_dom"/>
</dbReference>
<comment type="catalytic activity">
    <reaction evidence="22">
        <text>Cu(+)(in) + ATP + H2O = Cu(+)(out) + ADP + phosphate + H(+)</text>
        <dbReference type="Rhea" id="RHEA:25792"/>
        <dbReference type="ChEBI" id="CHEBI:15377"/>
        <dbReference type="ChEBI" id="CHEBI:15378"/>
        <dbReference type="ChEBI" id="CHEBI:30616"/>
        <dbReference type="ChEBI" id="CHEBI:43474"/>
        <dbReference type="ChEBI" id="CHEBI:49552"/>
        <dbReference type="ChEBI" id="CHEBI:456216"/>
        <dbReference type="EC" id="7.2.2.8"/>
    </reaction>
</comment>
<keyword evidence="9 23" id="KW-0479">Metal-binding</keyword>
<evidence type="ECO:0000256" key="13">
    <source>
        <dbReference type="ARBA" id="ARBA00022840"/>
    </source>
</evidence>
<dbReference type="PRINTS" id="PR00119">
    <property type="entry name" value="CATATPASE"/>
</dbReference>
<dbReference type="FunFam" id="2.70.150.10:FF:000020">
    <property type="entry name" value="Copper-exporting P-type ATPase A"/>
    <property type="match status" value="1"/>
</dbReference>
<dbReference type="PANTHER" id="PTHR43520:SF8">
    <property type="entry name" value="P-TYPE CU(+) TRANSPORTER"/>
    <property type="match status" value="1"/>
</dbReference>
<dbReference type="AlphaFoldDB" id="A0A9D5DUC3"/>
<dbReference type="Gene3D" id="2.70.150.10">
    <property type="entry name" value="Calcium-transporting ATPase, cytoplasmic transduction domain A"/>
    <property type="match status" value="1"/>
</dbReference>
<name>A0A9D5DUC3_9BACI</name>
<evidence type="ECO:0000256" key="17">
    <source>
        <dbReference type="ARBA" id="ARBA00023008"/>
    </source>
</evidence>
<keyword evidence="12" id="KW-0187">Copper transport</keyword>
<dbReference type="InterPro" id="IPR036163">
    <property type="entry name" value="HMA_dom_sf"/>
</dbReference>
<comment type="similarity">
    <text evidence="2 23">Belongs to the cation transport ATPase (P-type) (TC 3.A.3) family. Type IB subfamily.</text>
</comment>
<evidence type="ECO:0000256" key="19">
    <source>
        <dbReference type="ARBA" id="ARBA00023136"/>
    </source>
</evidence>
<dbReference type="Pfam" id="PF00122">
    <property type="entry name" value="E1-E2_ATPase"/>
    <property type="match status" value="1"/>
</dbReference>
<dbReference type="InterPro" id="IPR008250">
    <property type="entry name" value="ATPase_P-typ_transduc_dom_A_sf"/>
</dbReference>
<dbReference type="InterPro" id="IPR006121">
    <property type="entry name" value="HMA_dom"/>
</dbReference>
<feature type="transmembrane region" description="Helical" evidence="23">
    <location>
        <begin position="321"/>
        <end position="339"/>
    </location>
</feature>
<evidence type="ECO:0000256" key="22">
    <source>
        <dbReference type="ARBA" id="ARBA00049289"/>
    </source>
</evidence>
<feature type="transmembrane region" description="Helical" evidence="23">
    <location>
        <begin position="502"/>
        <end position="524"/>
    </location>
</feature>
<dbReference type="SFLD" id="SFLDG00002">
    <property type="entry name" value="C1.7:_P-type_atpase_like"/>
    <property type="match status" value="1"/>
</dbReference>
<keyword evidence="19 23" id="KW-0472">Membrane</keyword>
<evidence type="ECO:0000256" key="5">
    <source>
        <dbReference type="ARBA" id="ARBA00022448"/>
    </source>
</evidence>
<dbReference type="Proteomes" id="UP000051061">
    <property type="component" value="Unassembled WGS sequence"/>
</dbReference>
<dbReference type="InterPro" id="IPR023214">
    <property type="entry name" value="HAD_sf"/>
</dbReference>
<evidence type="ECO:0000256" key="12">
    <source>
        <dbReference type="ARBA" id="ARBA00022796"/>
    </source>
</evidence>
<dbReference type="PRINTS" id="PR00120">
    <property type="entry name" value="HATPASE"/>
</dbReference>